<comment type="caution">
    <text evidence="3">The sequence shown here is derived from an EMBL/GenBank/DDBJ whole genome shotgun (WGS) entry which is preliminary data.</text>
</comment>
<name>A0A136LWP3_9BACT</name>
<gene>
    <name evidence="3" type="ORF">TR69_WS6001001374</name>
</gene>
<dbReference type="Proteomes" id="UP000070457">
    <property type="component" value="Unassembled WGS sequence"/>
</dbReference>
<dbReference type="Pfam" id="PF03703">
    <property type="entry name" value="bPH_2"/>
    <property type="match status" value="1"/>
</dbReference>
<keyword evidence="1" id="KW-0812">Transmembrane</keyword>
<dbReference type="PANTHER" id="PTHR37938:SF1">
    <property type="entry name" value="BLL0215 PROTEIN"/>
    <property type="match status" value="1"/>
</dbReference>
<keyword evidence="1" id="KW-1133">Transmembrane helix</keyword>
<feature type="transmembrane region" description="Helical" evidence="1">
    <location>
        <begin position="55"/>
        <end position="74"/>
    </location>
</feature>
<accession>A0A136LWP3</accession>
<evidence type="ECO:0000313" key="4">
    <source>
        <dbReference type="Proteomes" id="UP000070457"/>
    </source>
</evidence>
<evidence type="ECO:0000259" key="2">
    <source>
        <dbReference type="Pfam" id="PF03703"/>
    </source>
</evidence>
<evidence type="ECO:0000256" key="1">
    <source>
        <dbReference type="SAM" id="Phobius"/>
    </source>
</evidence>
<evidence type="ECO:0000313" key="3">
    <source>
        <dbReference type="EMBL" id="KXK26080.1"/>
    </source>
</evidence>
<dbReference type="EMBL" id="JYNZ01000005">
    <property type="protein sequence ID" value="KXK26080.1"/>
    <property type="molecule type" value="Genomic_DNA"/>
</dbReference>
<sequence>MKHSLSAHLADNEKILMLLTVSIRTRSFGVAAGGVFCFIIWLGMSYYALGILYQPVIAISGTLAVAVLYTYILLYNFAYLPRAYNYAITNRRVISQRGILGNVFISVSYEQITDIVLEQTFAERFLFNSGTLHLNTSGSASVELSMTGIDDPVEVKRFISNLMSQAA</sequence>
<dbReference type="InterPro" id="IPR005182">
    <property type="entry name" value="YdbS-like_PH"/>
</dbReference>
<dbReference type="STRING" id="1617426.TR69_WS6001001374"/>
<feature type="transmembrane region" description="Helical" evidence="1">
    <location>
        <begin position="27"/>
        <end position="49"/>
    </location>
</feature>
<dbReference type="PANTHER" id="PTHR37938">
    <property type="entry name" value="BLL0215 PROTEIN"/>
    <property type="match status" value="1"/>
</dbReference>
<protein>
    <submittedName>
        <fullName evidence="3">Bacterial membrane flanked domain protein</fullName>
    </submittedName>
</protein>
<organism evidence="3 4">
    <name type="scientific">candidate division WS6 bacterium OLB20</name>
    <dbReference type="NCBI Taxonomy" id="1617426"/>
    <lineage>
        <taxon>Bacteria</taxon>
        <taxon>Candidatus Dojkabacteria</taxon>
    </lineage>
</organism>
<reference evidence="3 4" key="1">
    <citation type="submission" date="2015-02" db="EMBL/GenBank/DDBJ databases">
        <title>Improved understanding of the partial-nitritation anammox process through 23 genomes representing the majority of the microbial community.</title>
        <authorList>
            <person name="Speth D.R."/>
            <person name="In T Zandt M."/>
            <person name="Guerrero Cruz S."/>
            <person name="Jetten M.S."/>
            <person name="Dutilh B.E."/>
        </authorList>
    </citation>
    <scope>NUCLEOTIDE SEQUENCE [LARGE SCALE GENOMIC DNA]</scope>
    <source>
        <strain evidence="3">OLB20</strain>
    </source>
</reference>
<dbReference type="AlphaFoldDB" id="A0A136LWP3"/>
<feature type="domain" description="YdbS-like PH" evidence="2">
    <location>
        <begin position="82"/>
        <end position="159"/>
    </location>
</feature>
<keyword evidence="1" id="KW-0472">Membrane</keyword>
<proteinExistence type="predicted"/>